<gene>
    <name evidence="2" type="ORF">SAMN04515668_1684</name>
</gene>
<dbReference type="Proteomes" id="UP000199029">
    <property type="component" value="Unassembled WGS sequence"/>
</dbReference>
<evidence type="ECO:0000313" key="2">
    <source>
        <dbReference type="EMBL" id="SFQ27766.1"/>
    </source>
</evidence>
<feature type="region of interest" description="Disordered" evidence="1">
    <location>
        <begin position="1"/>
        <end position="40"/>
    </location>
</feature>
<keyword evidence="3" id="KW-1185">Reference proteome</keyword>
<reference evidence="3" key="1">
    <citation type="submission" date="2016-10" db="EMBL/GenBank/DDBJ databases">
        <authorList>
            <person name="Varghese N."/>
            <person name="Submissions S."/>
        </authorList>
    </citation>
    <scope>NUCLEOTIDE SEQUENCE [LARGE SCALE GENOMIC DNA]</scope>
    <source>
        <strain evidence="3">OR362-8,ATCC BAA-1266,JCM 13504</strain>
    </source>
</reference>
<name>A0A1I5X7G7_HYMAR</name>
<organism evidence="2 3">
    <name type="scientific">Hymenobacter arizonensis</name>
    <name type="common">Siccationidurans arizonensis</name>
    <dbReference type="NCBI Taxonomy" id="1227077"/>
    <lineage>
        <taxon>Bacteria</taxon>
        <taxon>Pseudomonadati</taxon>
        <taxon>Bacteroidota</taxon>
        <taxon>Cytophagia</taxon>
        <taxon>Cytophagales</taxon>
        <taxon>Hymenobacteraceae</taxon>
        <taxon>Hymenobacter</taxon>
    </lineage>
</organism>
<accession>A0A1I5X7G7</accession>
<protein>
    <submittedName>
        <fullName evidence="2">Uncharacterized protein</fullName>
    </submittedName>
</protein>
<proteinExistence type="predicted"/>
<evidence type="ECO:0000256" key="1">
    <source>
        <dbReference type="SAM" id="MobiDB-lite"/>
    </source>
</evidence>
<feature type="compositionally biased region" description="Low complexity" evidence="1">
    <location>
        <begin position="1"/>
        <end position="12"/>
    </location>
</feature>
<dbReference type="EMBL" id="FOXS01000002">
    <property type="protein sequence ID" value="SFQ27766.1"/>
    <property type="molecule type" value="Genomic_DNA"/>
</dbReference>
<dbReference type="RefSeq" id="WP_262507572.1">
    <property type="nucleotide sequence ID" value="NZ_FOXS01000002.1"/>
</dbReference>
<evidence type="ECO:0000313" key="3">
    <source>
        <dbReference type="Proteomes" id="UP000199029"/>
    </source>
</evidence>
<dbReference type="STRING" id="1227077.SAMN04515668_1684"/>
<sequence>MANTTTTPQHTDPATKTKEKKNEVEVKDKPSGKTIKTQKK</sequence>
<dbReference type="AlphaFoldDB" id="A0A1I5X7G7"/>
<feature type="compositionally biased region" description="Basic and acidic residues" evidence="1">
    <location>
        <begin position="13"/>
        <end position="31"/>
    </location>
</feature>